<reference evidence="1" key="1">
    <citation type="submission" date="2014-11" db="EMBL/GenBank/DDBJ databases">
        <authorList>
            <person name="Amaro Gonzalez C."/>
        </authorList>
    </citation>
    <scope>NUCLEOTIDE SEQUENCE</scope>
</reference>
<dbReference type="AlphaFoldDB" id="A0A0E9SLA7"/>
<reference evidence="1" key="2">
    <citation type="journal article" date="2015" name="Fish Shellfish Immunol.">
        <title>Early steps in the European eel (Anguilla anguilla)-Vibrio vulnificus interaction in the gills: Role of the RtxA13 toxin.</title>
        <authorList>
            <person name="Callol A."/>
            <person name="Pajuelo D."/>
            <person name="Ebbesson L."/>
            <person name="Teles M."/>
            <person name="MacKenzie S."/>
            <person name="Amaro C."/>
        </authorList>
    </citation>
    <scope>NUCLEOTIDE SEQUENCE</scope>
</reference>
<accession>A0A0E9SLA7</accession>
<dbReference type="EMBL" id="GBXM01067314">
    <property type="protein sequence ID" value="JAH41263.1"/>
    <property type="molecule type" value="Transcribed_RNA"/>
</dbReference>
<evidence type="ECO:0000313" key="1">
    <source>
        <dbReference type="EMBL" id="JAH41263.1"/>
    </source>
</evidence>
<sequence length="84" mass="9186">MIETCSMIHCGCVLSSQGCCGKDNTAKHAANHSSVLPTGSAAILAHMMCSRNVLQGKYLYTKEYINKDINEKSGLFDRNNYCGH</sequence>
<name>A0A0E9SLA7_ANGAN</name>
<protein>
    <submittedName>
        <fullName evidence="1">Uncharacterized protein</fullName>
    </submittedName>
</protein>
<organism evidence="1">
    <name type="scientific">Anguilla anguilla</name>
    <name type="common">European freshwater eel</name>
    <name type="synonym">Muraena anguilla</name>
    <dbReference type="NCBI Taxonomy" id="7936"/>
    <lineage>
        <taxon>Eukaryota</taxon>
        <taxon>Metazoa</taxon>
        <taxon>Chordata</taxon>
        <taxon>Craniata</taxon>
        <taxon>Vertebrata</taxon>
        <taxon>Euteleostomi</taxon>
        <taxon>Actinopterygii</taxon>
        <taxon>Neopterygii</taxon>
        <taxon>Teleostei</taxon>
        <taxon>Anguilliformes</taxon>
        <taxon>Anguillidae</taxon>
        <taxon>Anguilla</taxon>
    </lineage>
</organism>
<proteinExistence type="predicted"/>